<keyword evidence="11" id="KW-1185">Reference proteome</keyword>
<evidence type="ECO:0000256" key="1">
    <source>
        <dbReference type="ARBA" id="ARBA00000085"/>
    </source>
</evidence>
<dbReference type="RefSeq" id="WP_176571289.1">
    <property type="nucleotide sequence ID" value="NZ_CP056030.1"/>
</dbReference>
<proteinExistence type="predicted"/>
<feature type="modified residue" description="4-aspartylphosphate" evidence="6">
    <location>
        <position position="683"/>
    </location>
</feature>
<dbReference type="SMART" id="SM00387">
    <property type="entry name" value="HATPase_c"/>
    <property type="match status" value="1"/>
</dbReference>
<dbReference type="Gene3D" id="1.10.287.130">
    <property type="match status" value="1"/>
</dbReference>
<feature type="domain" description="Response regulatory" evidence="8">
    <location>
        <begin position="633"/>
        <end position="749"/>
    </location>
</feature>
<feature type="domain" description="Histidine kinase" evidence="7">
    <location>
        <begin position="386"/>
        <end position="610"/>
    </location>
</feature>
<dbReference type="Pfam" id="PF02518">
    <property type="entry name" value="HATPase_c"/>
    <property type="match status" value="1"/>
</dbReference>
<gene>
    <name evidence="10" type="ORF">HWQ56_17375</name>
</gene>
<dbReference type="GO" id="GO:0000155">
    <property type="term" value="F:phosphorelay sensor kinase activity"/>
    <property type="evidence" value="ECO:0007669"/>
    <property type="project" value="InterPro"/>
</dbReference>
<accession>A0A7D5D8N8</accession>
<dbReference type="Pfam" id="PF13185">
    <property type="entry name" value="GAF_2"/>
    <property type="match status" value="1"/>
</dbReference>
<dbReference type="Gene3D" id="3.40.50.2300">
    <property type="match status" value="1"/>
</dbReference>
<dbReference type="PANTHER" id="PTHR43065:SF42">
    <property type="entry name" value="TWO-COMPONENT SENSOR PPRA"/>
    <property type="match status" value="1"/>
</dbReference>
<dbReference type="PANTHER" id="PTHR43065">
    <property type="entry name" value="SENSOR HISTIDINE KINASE"/>
    <property type="match status" value="1"/>
</dbReference>
<dbReference type="InterPro" id="IPR001789">
    <property type="entry name" value="Sig_transdc_resp-reg_receiver"/>
</dbReference>
<dbReference type="Pfam" id="PF00512">
    <property type="entry name" value="HisKA"/>
    <property type="match status" value="1"/>
</dbReference>
<dbReference type="EC" id="2.7.13.3" evidence="2"/>
<evidence type="ECO:0000259" key="7">
    <source>
        <dbReference type="PROSITE" id="PS50109"/>
    </source>
</evidence>
<keyword evidence="4" id="KW-0808">Transferase</keyword>
<dbReference type="InterPro" id="IPR011006">
    <property type="entry name" value="CheY-like_superfamily"/>
</dbReference>
<dbReference type="Gene3D" id="3.30.450.40">
    <property type="match status" value="1"/>
</dbReference>
<dbReference type="InterPro" id="IPR003018">
    <property type="entry name" value="GAF"/>
</dbReference>
<evidence type="ECO:0000259" key="9">
    <source>
        <dbReference type="PROSITE" id="PS50113"/>
    </source>
</evidence>
<evidence type="ECO:0000256" key="3">
    <source>
        <dbReference type="ARBA" id="ARBA00022553"/>
    </source>
</evidence>
<dbReference type="SUPFAM" id="SSF52172">
    <property type="entry name" value="CheY-like"/>
    <property type="match status" value="1"/>
</dbReference>
<dbReference type="SUPFAM" id="SSF55785">
    <property type="entry name" value="PYP-like sensor domain (PAS domain)"/>
    <property type="match status" value="1"/>
</dbReference>
<dbReference type="SUPFAM" id="SSF47384">
    <property type="entry name" value="Homodimeric domain of signal transducing histidine kinase"/>
    <property type="match status" value="1"/>
</dbReference>
<evidence type="ECO:0000259" key="8">
    <source>
        <dbReference type="PROSITE" id="PS50110"/>
    </source>
</evidence>
<dbReference type="InterPro" id="IPR036097">
    <property type="entry name" value="HisK_dim/P_sf"/>
</dbReference>
<dbReference type="Gene3D" id="3.30.450.20">
    <property type="entry name" value="PAS domain"/>
    <property type="match status" value="1"/>
</dbReference>
<sequence length="754" mass="81710">MSQTASPVGATLHFISHGGEQGQRLRTFDWHGSALGAPEHWPQPLRWAVALCLDCTVPSAIFWSRDGLLLYNDAWLPLVADQHPWALGRPARDVWPAFWEILGPQLAQVFETGQGVSVYEQLLPILRDGQRTDTWWNYSLTPLRDEQGTVVGILNQGRDVTDRVQAENALEQETRTLGILRALNSTFASDLNLERIVQALTDAGTDLVEAAFGAYFHNVLDETGEYLKLYTLSGAERATFEKLGHPRATAIFSPTFLNEGVVRSEDILADPRYGLSEPHRGMPKGHLPVRSYLAISVVSRTGKVLGGLFFGHPQPGRFTARHERLMVSLAANAAIAIDNAQLFRQVQQANEHLEERVAQRTQELVHTHEALRQSQKMEALGQLTGGIAHDFNNLLAGILGSAELLERRLGQEQPASVGKLIAAIHVSAKRAAALTQRLLAFSRRQTLDPKPTAINVLVDGMEDLITRAVGPAIAVNLQIDPAVGMAKIDAAQLESSLLNLAINARDAMPDGGQLTITTQMVELDAFAASRLELPAGEYVAVTVSDTGTGIAAADIKRIFDPFFTTKPIGQGTGLGLSMVHGFVRQSGGQVEVISEEGAGSRFRLLLPRFVGQVQPHSEPCESPVVLRAPENARVLVVDDEATVRLPVIDALRAAGYQVLEAEDGPSALRVLESGEVIDLLVTDVGLPGGLNGRQVADAARQRLEALRVLFITGYAESMVLGEGFSTGLTQVLTKPFQLVDLESKVAQMLGKAQG</sequence>
<dbReference type="InterPro" id="IPR005467">
    <property type="entry name" value="His_kinase_dom"/>
</dbReference>
<dbReference type="PROSITE" id="PS50109">
    <property type="entry name" value="HIS_KIN"/>
    <property type="match status" value="1"/>
</dbReference>
<name>A0A7D5D8N8_9PSED</name>
<dbReference type="InterPro" id="IPR000700">
    <property type="entry name" value="PAS-assoc_C"/>
</dbReference>
<dbReference type="PROSITE" id="PS50110">
    <property type="entry name" value="RESPONSE_REGULATORY"/>
    <property type="match status" value="1"/>
</dbReference>
<dbReference type="Pfam" id="PF00072">
    <property type="entry name" value="Response_reg"/>
    <property type="match status" value="1"/>
</dbReference>
<dbReference type="InterPro" id="IPR013656">
    <property type="entry name" value="PAS_4"/>
</dbReference>
<dbReference type="Pfam" id="PF08448">
    <property type="entry name" value="PAS_4"/>
    <property type="match status" value="1"/>
</dbReference>
<keyword evidence="5" id="KW-0418">Kinase</keyword>
<reference evidence="10 11" key="1">
    <citation type="submission" date="2020-06" db="EMBL/GenBank/DDBJ databases">
        <title>Pseudomonas eucalypticola sp. nov., an endophyte of Eucalyptus dunnii leaves with biocontrol ability of eucalyptus leaf blight.</title>
        <authorList>
            <person name="Liu Y."/>
            <person name="Song Z."/>
            <person name="Zeng H."/>
            <person name="Lu M."/>
            <person name="Wang X."/>
            <person name="Lian X."/>
            <person name="Zhang Q."/>
        </authorList>
    </citation>
    <scope>NUCLEOTIDE SEQUENCE [LARGE SCALE GENOMIC DNA]</scope>
    <source>
        <strain evidence="10 11">NP-1</strain>
    </source>
</reference>
<protein>
    <recommendedName>
        <fullName evidence="2">histidine kinase</fullName>
        <ecNumber evidence="2">2.7.13.3</ecNumber>
    </recommendedName>
</protein>
<feature type="domain" description="PAC" evidence="9">
    <location>
        <begin position="119"/>
        <end position="172"/>
    </location>
</feature>
<dbReference type="InterPro" id="IPR036890">
    <property type="entry name" value="HATPase_C_sf"/>
</dbReference>
<dbReference type="SMART" id="SM00388">
    <property type="entry name" value="HisKA"/>
    <property type="match status" value="1"/>
</dbReference>
<dbReference type="SMART" id="SM00065">
    <property type="entry name" value="GAF"/>
    <property type="match status" value="1"/>
</dbReference>
<dbReference type="SMART" id="SM00448">
    <property type="entry name" value="REC"/>
    <property type="match status" value="1"/>
</dbReference>
<dbReference type="Proteomes" id="UP000509568">
    <property type="component" value="Chromosome"/>
</dbReference>
<dbReference type="InterPro" id="IPR029016">
    <property type="entry name" value="GAF-like_dom_sf"/>
</dbReference>
<evidence type="ECO:0000256" key="5">
    <source>
        <dbReference type="ARBA" id="ARBA00022777"/>
    </source>
</evidence>
<evidence type="ECO:0000256" key="4">
    <source>
        <dbReference type="ARBA" id="ARBA00022679"/>
    </source>
</evidence>
<dbReference type="SUPFAM" id="SSF55874">
    <property type="entry name" value="ATPase domain of HSP90 chaperone/DNA topoisomerase II/histidine kinase"/>
    <property type="match status" value="1"/>
</dbReference>
<dbReference type="InterPro" id="IPR003594">
    <property type="entry name" value="HATPase_dom"/>
</dbReference>
<evidence type="ECO:0000313" key="11">
    <source>
        <dbReference type="Proteomes" id="UP000509568"/>
    </source>
</evidence>
<organism evidence="10 11">
    <name type="scientific">Pseudomonas eucalypticola</name>
    <dbReference type="NCBI Taxonomy" id="2599595"/>
    <lineage>
        <taxon>Bacteria</taxon>
        <taxon>Pseudomonadati</taxon>
        <taxon>Pseudomonadota</taxon>
        <taxon>Gammaproteobacteria</taxon>
        <taxon>Pseudomonadales</taxon>
        <taxon>Pseudomonadaceae</taxon>
        <taxon>Pseudomonas</taxon>
    </lineage>
</organism>
<evidence type="ECO:0000256" key="6">
    <source>
        <dbReference type="PROSITE-ProRule" id="PRU00169"/>
    </source>
</evidence>
<dbReference type="SUPFAM" id="SSF55781">
    <property type="entry name" value="GAF domain-like"/>
    <property type="match status" value="1"/>
</dbReference>
<dbReference type="PRINTS" id="PR00344">
    <property type="entry name" value="BCTRLSENSOR"/>
</dbReference>
<dbReference type="Gene3D" id="3.30.565.10">
    <property type="entry name" value="Histidine kinase-like ATPase, C-terminal domain"/>
    <property type="match status" value="1"/>
</dbReference>
<dbReference type="AlphaFoldDB" id="A0A7D5D8N8"/>
<dbReference type="InterPro" id="IPR004358">
    <property type="entry name" value="Sig_transdc_His_kin-like_C"/>
</dbReference>
<dbReference type="PROSITE" id="PS50113">
    <property type="entry name" value="PAC"/>
    <property type="match status" value="1"/>
</dbReference>
<evidence type="ECO:0000313" key="10">
    <source>
        <dbReference type="EMBL" id="QKZ05472.1"/>
    </source>
</evidence>
<dbReference type="InterPro" id="IPR035965">
    <property type="entry name" value="PAS-like_dom_sf"/>
</dbReference>
<keyword evidence="3 6" id="KW-0597">Phosphoprotein</keyword>
<dbReference type="InterPro" id="IPR003661">
    <property type="entry name" value="HisK_dim/P_dom"/>
</dbReference>
<evidence type="ECO:0000256" key="2">
    <source>
        <dbReference type="ARBA" id="ARBA00012438"/>
    </source>
</evidence>
<dbReference type="CDD" id="cd00082">
    <property type="entry name" value="HisKA"/>
    <property type="match status" value="1"/>
</dbReference>
<dbReference type="KEGG" id="pez:HWQ56_17375"/>
<comment type="catalytic activity">
    <reaction evidence="1">
        <text>ATP + protein L-histidine = ADP + protein N-phospho-L-histidine.</text>
        <dbReference type="EC" id="2.7.13.3"/>
    </reaction>
</comment>
<dbReference type="EMBL" id="CP056030">
    <property type="protein sequence ID" value="QKZ05472.1"/>
    <property type="molecule type" value="Genomic_DNA"/>
</dbReference>